<feature type="compositionally biased region" description="Basic residues" evidence="4">
    <location>
        <begin position="1"/>
        <end position="17"/>
    </location>
</feature>
<comment type="similarity">
    <text evidence="2">Belongs to the CWC22 family.</text>
</comment>
<evidence type="ECO:0000313" key="6">
    <source>
        <dbReference type="EMBL" id="KAA8900348.1"/>
    </source>
</evidence>
<feature type="compositionally biased region" description="Basic and acidic residues" evidence="4">
    <location>
        <begin position="225"/>
        <end position="234"/>
    </location>
</feature>
<feature type="domain" description="MI" evidence="5">
    <location>
        <begin position="673"/>
        <end position="812"/>
    </location>
</feature>
<evidence type="ECO:0000313" key="7">
    <source>
        <dbReference type="Proteomes" id="UP000761534"/>
    </source>
</evidence>
<accession>A0A642UJW8</accession>
<dbReference type="OrthoDB" id="361797at2759"/>
<dbReference type="SUPFAM" id="SSF48371">
    <property type="entry name" value="ARM repeat"/>
    <property type="match status" value="1"/>
</dbReference>
<feature type="compositionally biased region" description="Acidic residues" evidence="4">
    <location>
        <begin position="84"/>
        <end position="138"/>
    </location>
</feature>
<sequence length="922" mass="104835">MVPRMAKGKKGISRKEKRRQEREEKKKIKQQQKTKPNQEKKKTADSVSVGEVVGKSNLKKGSDKKKSKKKTVKFDLPETSKNDDDGDDYGVFEDEEFEGFDSDDDMEGFDEAGLSDDDLDEDDFDDYEEEEDDGDNAEDTWAALEALKKKKQKLKEPATSEERMAALKALKEKKQGTKEPETAEDTMAALKAMKEKKQKARESESAEDTMKSMKEKKDKTKKRKGSDVDDGDSKKNKKAKKEIERTPISSYEKQMMAQDEMEMEYYSKKLGLKSMKLDAGDDGLDDLLGDLDFENFAEGSETDDDGLGGGKEDDFEREESDESEDEEEDDDDNEEADEKPVKVKENPYVAPGTTPGKYVPPSKRRLPEDASGESEETIRLRKQVKGLLNRVSESNIGSILAEIDSLYLSHSRIVINSVITDVILESISLQGRLNEQFLIVHAAFVAAMYRTVGVEFGAHFVQTLVETFDKHYNNDAKGKESVNLLALLSQIYSFHVVSCNLIYDFIRMLLDGVNEPKTELLLKLIDSSGSQLRSDDPAALKDIIYLLHAEVGKADPSTINTRTKFLIERITDLKNNRQKKHGSQIALETTQRMKKFLGGVSGRGGEPLRVTLDDIRNIDKKGKWWLVGAAWRNQDGFIKPTSADVDVEAMQDILDTAEPNWMELAKQQRMNTDIRRAIFVALMSSEDYVDACDRMQKLKLKSKQEREIPRVILHCCSNEEAYNPFYALVATKLCAQHSLKKTFQFALWDYIGVLQGEDDDPDAIDDGIDKLKSRAQKDSTVELKKTMHYSKLYAQLVADGAMTLDILKTMDFLTAVTEVRIFLELFYITLFQNLGKRAEAGDQRTKKVGFGDAMFETRRDESVLTQILARTKEQNVLRGTQYFQRFVTSSTTMPKKQKQRERVEWASNLTLKIIDRYLEREL</sequence>
<evidence type="ECO:0000256" key="2">
    <source>
        <dbReference type="ARBA" id="ARBA00006856"/>
    </source>
</evidence>
<dbReference type="Proteomes" id="UP000761534">
    <property type="component" value="Unassembled WGS sequence"/>
</dbReference>
<dbReference type="InterPro" id="IPR016024">
    <property type="entry name" value="ARM-type_fold"/>
</dbReference>
<evidence type="ECO:0000259" key="5">
    <source>
        <dbReference type="PROSITE" id="PS51366"/>
    </source>
</evidence>
<proteinExistence type="inferred from homology"/>
<feature type="compositionally biased region" description="Basic and acidic residues" evidence="4">
    <location>
        <begin position="192"/>
        <end position="218"/>
    </location>
</feature>
<protein>
    <recommendedName>
        <fullName evidence="5">MI domain-containing protein</fullName>
    </recommendedName>
</protein>
<name>A0A642UJW8_9ASCO</name>
<comment type="caution">
    <text evidence="6">The sequence shown here is derived from an EMBL/GenBank/DDBJ whole genome shotgun (WGS) entry which is preliminary data.</text>
</comment>
<dbReference type="SMART" id="SM00543">
    <property type="entry name" value="MIF4G"/>
    <property type="match status" value="1"/>
</dbReference>
<feature type="region of interest" description="Disordered" evidence="4">
    <location>
        <begin position="295"/>
        <end position="377"/>
    </location>
</feature>
<evidence type="ECO:0000256" key="1">
    <source>
        <dbReference type="ARBA" id="ARBA00004604"/>
    </source>
</evidence>
<feature type="region of interest" description="Disordered" evidence="4">
    <location>
        <begin position="1"/>
        <end position="255"/>
    </location>
</feature>
<dbReference type="GO" id="GO:0005730">
    <property type="term" value="C:nucleolus"/>
    <property type="evidence" value="ECO:0007669"/>
    <property type="project" value="UniProtKB-SubCell"/>
</dbReference>
<dbReference type="SMART" id="SM00544">
    <property type="entry name" value="MA3"/>
    <property type="match status" value="1"/>
</dbReference>
<dbReference type="Gene3D" id="1.25.40.180">
    <property type="match status" value="1"/>
</dbReference>
<feature type="compositionally biased region" description="Basic and acidic residues" evidence="4">
    <location>
        <begin position="154"/>
        <end position="181"/>
    </location>
</feature>
<feature type="compositionally biased region" description="Acidic residues" evidence="4">
    <location>
        <begin position="313"/>
        <end position="337"/>
    </location>
</feature>
<reference evidence="6" key="1">
    <citation type="journal article" date="2019" name="G3 (Bethesda)">
        <title>Genome Assemblies of Two Rare Opportunistic Yeast Pathogens: Diutina rugosa (syn. Candida rugosa) and Trichomonascus ciferrii (syn. Candida ciferrii).</title>
        <authorList>
            <person name="Mixao V."/>
            <person name="Saus E."/>
            <person name="Hansen A.P."/>
            <person name="Lass-Florl C."/>
            <person name="Gabaldon T."/>
        </authorList>
    </citation>
    <scope>NUCLEOTIDE SEQUENCE</scope>
    <source>
        <strain evidence="6">CBS 4856</strain>
    </source>
</reference>
<dbReference type="InterPro" id="IPR003891">
    <property type="entry name" value="Initiation_fac_eIF4g_MI"/>
</dbReference>
<dbReference type="PANTHER" id="PTHR18034">
    <property type="entry name" value="CELL CYCLE CONTROL PROTEIN CWF22-RELATED"/>
    <property type="match status" value="1"/>
</dbReference>
<dbReference type="AlphaFoldDB" id="A0A642UJW8"/>
<evidence type="ECO:0000256" key="3">
    <source>
        <dbReference type="ARBA" id="ARBA00023242"/>
    </source>
</evidence>
<feature type="compositionally biased region" description="Acidic residues" evidence="4">
    <location>
        <begin position="295"/>
        <end position="306"/>
    </location>
</feature>
<gene>
    <name evidence="6" type="ORF">TRICI_006220</name>
</gene>
<feature type="compositionally biased region" description="Basic and acidic residues" evidence="4">
    <location>
        <begin position="72"/>
        <end position="83"/>
    </location>
</feature>
<dbReference type="PROSITE" id="PS51366">
    <property type="entry name" value="MI"/>
    <property type="match status" value="1"/>
</dbReference>
<dbReference type="Pfam" id="PF02847">
    <property type="entry name" value="MA3"/>
    <property type="match status" value="1"/>
</dbReference>
<dbReference type="GO" id="GO:0003723">
    <property type="term" value="F:RNA binding"/>
    <property type="evidence" value="ECO:0007669"/>
    <property type="project" value="InterPro"/>
</dbReference>
<organism evidence="6 7">
    <name type="scientific">Trichomonascus ciferrii</name>
    <dbReference type="NCBI Taxonomy" id="44093"/>
    <lineage>
        <taxon>Eukaryota</taxon>
        <taxon>Fungi</taxon>
        <taxon>Dikarya</taxon>
        <taxon>Ascomycota</taxon>
        <taxon>Saccharomycotina</taxon>
        <taxon>Dipodascomycetes</taxon>
        <taxon>Dipodascales</taxon>
        <taxon>Trichomonascaceae</taxon>
        <taxon>Trichomonascus</taxon>
        <taxon>Trichomonascus ciferrii complex</taxon>
    </lineage>
</organism>
<dbReference type="PANTHER" id="PTHR18034:SF4">
    <property type="entry name" value="NUCLEOLAR MIF4G DOMAIN-CONTAINING PROTEIN 1"/>
    <property type="match status" value="1"/>
</dbReference>
<keyword evidence="3" id="KW-0539">Nucleus</keyword>
<dbReference type="VEuPathDB" id="FungiDB:TRICI_006220"/>
<keyword evidence="7" id="KW-1185">Reference proteome</keyword>
<dbReference type="InterPro" id="IPR050781">
    <property type="entry name" value="CWC22_splicing_factor"/>
</dbReference>
<dbReference type="Pfam" id="PF02854">
    <property type="entry name" value="MIF4G"/>
    <property type="match status" value="1"/>
</dbReference>
<feature type="compositionally biased region" description="Basic residues" evidence="4">
    <location>
        <begin position="62"/>
        <end position="71"/>
    </location>
</feature>
<dbReference type="EMBL" id="SWFS01000503">
    <property type="protein sequence ID" value="KAA8900348.1"/>
    <property type="molecule type" value="Genomic_DNA"/>
</dbReference>
<dbReference type="GO" id="GO:0042274">
    <property type="term" value="P:ribosomal small subunit biogenesis"/>
    <property type="evidence" value="ECO:0007669"/>
    <property type="project" value="TreeGrafter"/>
</dbReference>
<evidence type="ECO:0000256" key="4">
    <source>
        <dbReference type="SAM" id="MobiDB-lite"/>
    </source>
</evidence>
<comment type="subcellular location">
    <subcellularLocation>
        <location evidence="1">Nucleus</location>
        <location evidence="1">Nucleolus</location>
    </subcellularLocation>
</comment>
<dbReference type="InterPro" id="IPR003890">
    <property type="entry name" value="MIF4G-like_typ-3"/>
</dbReference>